<keyword evidence="5" id="KW-0269">Exonuclease</keyword>
<dbReference type="HAMAP" id="MF_00337">
    <property type="entry name" value="Exonuc_7_S"/>
    <property type="match status" value="1"/>
</dbReference>
<comment type="similarity">
    <text evidence="1">Belongs to the XseB family.</text>
</comment>
<evidence type="ECO:0000256" key="3">
    <source>
        <dbReference type="ARBA" id="ARBA00022722"/>
    </source>
</evidence>
<proteinExistence type="inferred from homology"/>
<dbReference type="PIRSF" id="PIRSF006488">
    <property type="entry name" value="Exonuc_VII_S"/>
    <property type="match status" value="1"/>
</dbReference>
<dbReference type="NCBIfam" id="NF002140">
    <property type="entry name" value="PRK00977.1-4"/>
    <property type="match status" value="1"/>
</dbReference>
<protein>
    <recommendedName>
        <fullName evidence="6">Exodeoxyribonuclease VII small subunit</fullName>
        <ecNumber evidence="6">3.1.11.6</ecNumber>
    </recommendedName>
</protein>
<evidence type="ECO:0000256" key="1">
    <source>
        <dbReference type="ARBA" id="ARBA00009998"/>
    </source>
</evidence>
<dbReference type="Pfam" id="PF02609">
    <property type="entry name" value="Exonuc_VII_S"/>
    <property type="match status" value="1"/>
</dbReference>
<keyword evidence="3" id="KW-0540">Nuclease</keyword>
<keyword evidence="8" id="KW-1185">Reference proteome</keyword>
<dbReference type="NCBIfam" id="TIGR01280">
    <property type="entry name" value="xseB"/>
    <property type="match status" value="1"/>
</dbReference>
<dbReference type="GO" id="GO:0005829">
    <property type="term" value="C:cytosol"/>
    <property type="evidence" value="ECO:0007669"/>
    <property type="project" value="TreeGrafter"/>
</dbReference>
<dbReference type="PANTHER" id="PTHR34137:SF1">
    <property type="entry name" value="EXODEOXYRIBONUCLEASE 7 SMALL SUBUNIT"/>
    <property type="match status" value="1"/>
</dbReference>
<dbReference type="InterPro" id="IPR003761">
    <property type="entry name" value="Exonuc_VII_S"/>
</dbReference>
<dbReference type="GO" id="GO:0009318">
    <property type="term" value="C:exodeoxyribonuclease VII complex"/>
    <property type="evidence" value="ECO:0007669"/>
    <property type="project" value="UniProtKB-UniRule"/>
</dbReference>
<dbReference type="PANTHER" id="PTHR34137">
    <property type="entry name" value="EXODEOXYRIBONUCLEASE 7 SMALL SUBUNIT"/>
    <property type="match status" value="1"/>
</dbReference>
<evidence type="ECO:0000313" key="8">
    <source>
        <dbReference type="Proteomes" id="UP000567293"/>
    </source>
</evidence>
<evidence type="ECO:0000256" key="5">
    <source>
        <dbReference type="ARBA" id="ARBA00022839"/>
    </source>
</evidence>
<dbReference type="AlphaFoldDB" id="A0A7V8SYT1"/>
<dbReference type="Gene3D" id="1.10.287.1040">
    <property type="entry name" value="Exonuclease VII, small subunit"/>
    <property type="match status" value="1"/>
</dbReference>
<evidence type="ECO:0000256" key="4">
    <source>
        <dbReference type="ARBA" id="ARBA00022801"/>
    </source>
</evidence>
<reference evidence="7" key="1">
    <citation type="submission" date="2020-06" db="EMBL/GenBank/DDBJ databases">
        <title>Legume-microbial interactions unlock mineral nutrients during tropical forest succession.</title>
        <authorList>
            <person name="Epihov D.Z."/>
        </authorList>
    </citation>
    <scope>NUCLEOTIDE SEQUENCE [LARGE SCALE GENOMIC DNA]</scope>
    <source>
        <strain evidence="7">Pan2503</strain>
    </source>
</reference>
<keyword evidence="4 7" id="KW-0378">Hydrolase</keyword>
<dbReference type="EMBL" id="JACDQQ010001795">
    <property type="protein sequence ID" value="MBA0087032.1"/>
    <property type="molecule type" value="Genomic_DNA"/>
</dbReference>
<name>A0A7V8SYT1_9BACT</name>
<dbReference type="InterPro" id="IPR037004">
    <property type="entry name" value="Exonuc_VII_ssu_sf"/>
</dbReference>
<organism evidence="7 8">
    <name type="scientific">Candidatus Acidiferrum panamense</name>
    <dbReference type="NCBI Taxonomy" id="2741543"/>
    <lineage>
        <taxon>Bacteria</taxon>
        <taxon>Pseudomonadati</taxon>
        <taxon>Acidobacteriota</taxon>
        <taxon>Terriglobia</taxon>
        <taxon>Candidatus Acidiferrales</taxon>
        <taxon>Candidatus Acidiferrum</taxon>
    </lineage>
</organism>
<evidence type="ECO:0000313" key="7">
    <source>
        <dbReference type="EMBL" id="MBA0087032.1"/>
    </source>
</evidence>
<sequence length="71" mass="8168">MNTPAPKKPEPPKKPDFERSLARLEEVVRRLESPQLSLDEAMKLFEEGVALSRECHKQLEEAEGRVEILLK</sequence>
<dbReference type="Proteomes" id="UP000567293">
    <property type="component" value="Unassembled WGS sequence"/>
</dbReference>
<dbReference type="EC" id="3.1.11.6" evidence="6"/>
<accession>A0A7V8SYT1</accession>
<comment type="caution">
    <text evidence="7">The sequence shown here is derived from an EMBL/GenBank/DDBJ whole genome shotgun (WGS) entry which is preliminary data.</text>
</comment>
<gene>
    <name evidence="7" type="primary">xseB</name>
    <name evidence="7" type="ORF">HRJ53_18775</name>
</gene>
<dbReference type="GO" id="GO:0008855">
    <property type="term" value="F:exodeoxyribonuclease VII activity"/>
    <property type="evidence" value="ECO:0007669"/>
    <property type="project" value="UniProtKB-UniRule"/>
</dbReference>
<evidence type="ECO:0000256" key="2">
    <source>
        <dbReference type="ARBA" id="ARBA00022490"/>
    </source>
</evidence>
<feature type="non-terminal residue" evidence="7">
    <location>
        <position position="71"/>
    </location>
</feature>
<dbReference type="GO" id="GO:0006308">
    <property type="term" value="P:DNA catabolic process"/>
    <property type="evidence" value="ECO:0007669"/>
    <property type="project" value="UniProtKB-UniRule"/>
</dbReference>
<dbReference type="SUPFAM" id="SSF116842">
    <property type="entry name" value="XseB-like"/>
    <property type="match status" value="1"/>
</dbReference>
<evidence type="ECO:0000256" key="6">
    <source>
        <dbReference type="NCBIfam" id="TIGR01280"/>
    </source>
</evidence>
<keyword evidence="2" id="KW-0963">Cytoplasm</keyword>